<keyword evidence="2" id="KW-1185">Reference proteome</keyword>
<organism evidence="1 2">
    <name type="scientific">Dryococelus australis</name>
    <dbReference type="NCBI Taxonomy" id="614101"/>
    <lineage>
        <taxon>Eukaryota</taxon>
        <taxon>Metazoa</taxon>
        <taxon>Ecdysozoa</taxon>
        <taxon>Arthropoda</taxon>
        <taxon>Hexapoda</taxon>
        <taxon>Insecta</taxon>
        <taxon>Pterygota</taxon>
        <taxon>Neoptera</taxon>
        <taxon>Polyneoptera</taxon>
        <taxon>Phasmatodea</taxon>
        <taxon>Verophasmatodea</taxon>
        <taxon>Anareolatae</taxon>
        <taxon>Phasmatidae</taxon>
        <taxon>Eurycanthinae</taxon>
        <taxon>Dryococelus</taxon>
    </lineage>
</organism>
<evidence type="ECO:0000313" key="1">
    <source>
        <dbReference type="EMBL" id="KAJ8893368.1"/>
    </source>
</evidence>
<evidence type="ECO:0000313" key="2">
    <source>
        <dbReference type="Proteomes" id="UP001159363"/>
    </source>
</evidence>
<proteinExistence type="predicted"/>
<protein>
    <submittedName>
        <fullName evidence="1">Uncharacterized protein</fullName>
    </submittedName>
</protein>
<dbReference type="PANTHER" id="PTHR31511:SF12">
    <property type="entry name" value="RHO TERMINATION FACTOR N-TERMINAL DOMAIN-CONTAINING PROTEIN"/>
    <property type="match status" value="1"/>
</dbReference>
<dbReference type="EMBL" id="JARBHB010000002">
    <property type="protein sequence ID" value="KAJ8893368.1"/>
    <property type="molecule type" value="Genomic_DNA"/>
</dbReference>
<dbReference type="PANTHER" id="PTHR31511">
    <property type="entry name" value="PROTEIN CBG23764"/>
    <property type="match status" value="1"/>
</dbReference>
<gene>
    <name evidence="1" type="ORF">PR048_005959</name>
</gene>
<name>A0ABQ9I9N5_9NEOP</name>
<dbReference type="Proteomes" id="UP001159363">
    <property type="component" value="Chromosome 2"/>
</dbReference>
<reference evidence="1 2" key="1">
    <citation type="submission" date="2023-02" db="EMBL/GenBank/DDBJ databases">
        <title>LHISI_Scaffold_Assembly.</title>
        <authorList>
            <person name="Stuart O.P."/>
            <person name="Cleave R."/>
            <person name="Magrath M.J.L."/>
            <person name="Mikheyev A.S."/>
        </authorList>
    </citation>
    <scope>NUCLEOTIDE SEQUENCE [LARGE SCALE GENOMIC DNA]</scope>
    <source>
        <strain evidence="1">Daus_M_001</strain>
        <tissue evidence="1">Leg muscle</tissue>
    </source>
</reference>
<comment type="caution">
    <text evidence="1">The sequence shown here is derived from an EMBL/GenBank/DDBJ whole genome shotgun (WGS) entry which is preliminary data.</text>
</comment>
<sequence length="731" mass="80559">MSKCSVVFNKPLYTCVAILDLYKLTLYEFYYHDLHIKFILPALHLLYCDTNSLVYSVACDDIYKTITPDLKAWFDTSNHALDNPQGFPHENKDCTGAMKDKYAGRIITHFVGLCSKLSAYFVANEQHCLENYRRVLGTQYQYCSRVHEVYTERITKVVSSGMDDKCYIETDRISTLPQLTINPHLGHRARTSTELEQPFTSRTPASLASNCIGTLFANQRLITYPLASSPANGGFFAARSYPSNTRPYSVTPETLHALRVGAMRRSTCVLVSPLSLPRFLTLDAQLHNPLKSEMVLRVQGRRCEGFLKVLPITLLHSFQRCFIPSSFHPTQSSGWMEPEKCGSDKDDTATCIKCSIATKRKALNCPTLSTTTRTPVLLVPVLQLTIVLLVPVLQLTIVLLVHTTPDRTLSAVLKILFSAIAAIEDFTRNPGHGARNRYWLLRSRHPWISDVTWESVFPITGIYVFDTTFTFQPAAKCKVTVSHRGALSKARQFSAFRVEAMRGFIRMFQSPLVLPLFQASDMPNSFNQAATLRGMPINMMLLCTIPLNASQRILLTPVGRMCMFTRPRKTSLSTLFLAGTGHVCRRGVTLAGGGGESDGGGGESALTMSLTGKSVLTNILAIDDRCTTASIGTVKSATGRLDNCTACFDITNDGDIQTGSVLMIATCLPAGVTEKFAVLRDVEVSGGEVGTCCKAGCWLQEARREGGKCVVRGSALSPRGVLKSSSRLLTQ</sequence>
<accession>A0ABQ9I9N5</accession>